<protein>
    <recommendedName>
        <fullName evidence="4">DUF975 family protein</fullName>
    </recommendedName>
</protein>
<dbReference type="RefSeq" id="WP_176010596.1">
    <property type="nucleotide sequence ID" value="NZ_CP041372.2"/>
</dbReference>
<keyword evidence="3" id="KW-1185">Reference proteome</keyword>
<keyword evidence="1" id="KW-1133">Transmembrane helix</keyword>
<evidence type="ECO:0008006" key="4">
    <source>
        <dbReference type="Google" id="ProtNLM"/>
    </source>
</evidence>
<dbReference type="AlphaFoldDB" id="A0A859FGX5"/>
<keyword evidence="1" id="KW-0472">Membrane</keyword>
<feature type="transmembrane region" description="Helical" evidence="1">
    <location>
        <begin position="236"/>
        <end position="258"/>
    </location>
</feature>
<dbReference type="EMBL" id="CP041372">
    <property type="protein sequence ID" value="QKS72623.1"/>
    <property type="molecule type" value="Genomic_DNA"/>
</dbReference>
<dbReference type="Proteomes" id="UP000318138">
    <property type="component" value="Chromosome"/>
</dbReference>
<feature type="transmembrane region" description="Helical" evidence="1">
    <location>
        <begin position="14"/>
        <end position="33"/>
    </location>
</feature>
<evidence type="ECO:0000313" key="3">
    <source>
        <dbReference type="Proteomes" id="UP000318138"/>
    </source>
</evidence>
<accession>A0A859FGX5</accession>
<name>A0A859FGX5_9BACI</name>
<dbReference type="KEGG" id="psua:FLK61_39095"/>
<keyword evidence="1" id="KW-0812">Transmembrane</keyword>
<feature type="transmembrane region" description="Helical" evidence="1">
    <location>
        <begin position="137"/>
        <end position="157"/>
    </location>
</feature>
<evidence type="ECO:0000256" key="1">
    <source>
        <dbReference type="SAM" id="Phobius"/>
    </source>
</evidence>
<reference evidence="3" key="1">
    <citation type="submission" date="2019-07" db="EMBL/GenBank/DDBJ databases">
        <title>Bacillus alkalisoli sp. nov. isolated from saline soil.</title>
        <authorList>
            <person name="Sun J.-Q."/>
            <person name="Xu L."/>
        </authorList>
    </citation>
    <scope>NUCLEOTIDE SEQUENCE [LARGE SCALE GENOMIC DNA]</scope>
    <source>
        <strain evidence="3">M4U3P1</strain>
    </source>
</reference>
<gene>
    <name evidence="2" type="ORF">FLK61_39095</name>
</gene>
<sequence>MNNALATVRKHPRLMIYPMIFDAIFFTVLFTYLSELIAPNARNFAFELVFQPIAPSLDALIADAVIVDRIAELTDGTITSSLSASFVWTSILLSIVYYVLRVFLHGGYIGTMASIAKNNTSSERVFFKNGLKFLPRLILLDLLFLTPLILSALSLVINALLGLFLLLIVSIALFVLRILLIFWEFTLVSEDIGVVASAKRAREHFLNRTHDTVKIIFVVIALHLVFAFILNLTFSAIAVAIILPIYTYIAAGAQYWFFSDLTTIQAEENPEETPTT</sequence>
<feature type="transmembrane region" description="Helical" evidence="1">
    <location>
        <begin position="212"/>
        <end position="230"/>
    </location>
</feature>
<organism evidence="2 3">
    <name type="scientific">Paenalkalicoccus suaedae</name>
    <dbReference type="NCBI Taxonomy" id="2592382"/>
    <lineage>
        <taxon>Bacteria</taxon>
        <taxon>Bacillati</taxon>
        <taxon>Bacillota</taxon>
        <taxon>Bacilli</taxon>
        <taxon>Bacillales</taxon>
        <taxon>Bacillaceae</taxon>
        <taxon>Paenalkalicoccus</taxon>
    </lineage>
</organism>
<proteinExistence type="predicted"/>
<evidence type="ECO:0000313" key="2">
    <source>
        <dbReference type="EMBL" id="QKS72623.1"/>
    </source>
</evidence>
<feature type="transmembrane region" description="Helical" evidence="1">
    <location>
        <begin position="163"/>
        <end position="183"/>
    </location>
</feature>